<accession>A0AAD4QJD7</accession>
<gene>
    <name evidence="2" type="ORF">B0F90DRAFT_1774567</name>
</gene>
<reference evidence="2" key="1">
    <citation type="journal article" date="2022" name="New Phytol.">
        <title>Evolutionary transition to the ectomycorrhizal habit in the genomes of a hyperdiverse lineage of mushroom-forming fungi.</title>
        <authorList>
            <person name="Looney B."/>
            <person name="Miyauchi S."/>
            <person name="Morin E."/>
            <person name="Drula E."/>
            <person name="Courty P.E."/>
            <person name="Kohler A."/>
            <person name="Kuo A."/>
            <person name="LaButti K."/>
            <person name="Pangilinan J."/>
            <person name="Lipzen A."/>
            <person name="Riley R."/>
            <person name="Andreopoulos W."/>
            <person name="He G."/>
            <person name="Johnson J."/>
            <person name="Nolan M."/>
            <person name="Tritt A."/>
            <person name="Barry K.W."/>
            <person name="Grigoriev I.V."/>
            <person name="Nagy L.G."/>
            <person name="Hibbett D."/>
            <person name="Henrissat B."/>
            <person name="Matheny P.B."/>
            <person name="Labbe J."/>
            <person name="Martin F.M."/>
        </authorList>
    </citation>
    <scope>NUCLEOTIDE SEQUENCE</scope>
    <source>
        <strain evidence="2">BPL690</strain>
    </source>
</reference>
<evidence type="ECO:0000313" key="3">
    <source>
        <dbReference type="Proteomes" id="UP001203297"/>
    </source>
</evidence>
<keyword evidence="1" id="KW-0812">Transmembrane</keyword>
<sequence length="100" mass="11540">ANLDFNRSSANIIVLVILISQMLLSMTTFRKKKEEVMDENYRKARTMDPKYFSTPLVPERTELVKIVRDYLLEGEDSKLDIKVGLFKLDKGIVLQTSLSE</sequence>
<keyword evidence="1" id="KW-1133">Transmembrane helix</keyword>
<proteinExistence type="predicted"/>
<evidence type="ECO:0000313" key="2">
    <source>
        <dbReference type="EMBL" id="KAI0291794.1"/>
    </source>
</evidence>
<evidence type="ECO:0000256" key="1">
    <source>
        <dbReference type="SAM" id="Phobius"/>
    </source>
</evidence>
<organism evidence="2 3">
    <name type="scientific">Multifurca ochricompacta</name>
    <dbReference type="NCBI Taxonomy" id="376703"/>
    <lineage>
        <taxon>Eukaryota</taxon>
        <taxon>Fungi</taxon>
        <taxon>Dikarya</taxon>
        <taxon>Basidiomycota</taxon>
        <taxon>Agaricomycotina</taxon>
        <taxon>Agaricomycetes</taxon>
        <taxon>Russulales</taxon>
        <taxon>Russulaceae</taxon>
        <taxon>Multifurca</taxon>
    </lineage>
</organism>
<name>A0AAD4QJD7_9AGAM</name>
<feature type="non-terminal residue" evidence="2">
    <location>
        <position position="100"/>
    </location>
</feature>
<comment type="caution">
    <text evidence="2">The sequence shown here is derived from an EMBL/GenBank/DDBJ whole genome shotgun (WGS) entry which is preliminary data.</text>
</comment>
<keyword evidence="3" id="KW-1185">Reference proteome</keyword>
<feature type="transmembrane region" description="Helical" evidence="1">
    <location>
        <begin position="12"/>
        <end position="29"/>
    </location>
</feature>
<keyword evidence="1" id="KW-0472">Membrane</keyword>
<dbReference type="EMBL" id="WTXG01000143">
    <property type="protein sequence ID" value="KAI0291794.1"/>
    <property type="molecule type" value="Genomic_DNA"/>
</dbReference>
<protein>
    <submittedName>
        <fullName evidence="2">Uncharacterized protein</fullName>
    </submittedName>
</protein>
<dbReference type="Proteomes" id="UP001203297">
    <property type="component" value="Unassembled WGS sequence"/>
</dbReference>
<dbReference type="AlphaFoldDB" id="A0AAD4QJD7"/>